<protein>
    <recommendedName>
        <fullName evidence="4">DUF2125 domain-containing protein</fullName>
    </recommendedName>
</protein>
<evidence type="ECO:0000313" key="2">
    <source>
        <dbReference type="EMBL" id="CUH38988.1"/>
    </source>
</evidence>
<dbReference type="Proteomes" id="UP000049455">
    <property type="component" value="Unassembled WGS sequence"/>
</dbReference>
<proteinExistence type="predicted"/>
<dbReference type="OrthoDB" id="7791409at2"/>
<feature type="signal peptide" evidence="1">
    <location>
        <begin position="1"/>
        <end position="21"/>
    </location>
</feature>
<accession>A0A0M7BA98</accession>
<evidence type="ECO:0000256" key="1">
    <source>
        <dbReference type="SAM" id="SignalP"/>
    </source>
</evidence>
<name>A0A0M7BA98_9RHOB</name>
<gene>
    <name evidence="2" type="ORF">JSE7799_01707</name>
</gene>
<reference evidence="2 3" key="1">
    <citation type="submission" date="2015-09" db="EMBL/GenBank/DDBJ databases">
        <authorList>
            <person name="Jackson K.R."/>
            <person name="Lunt B.L."/>
            <person name="Fisher J.N.B."/>
            <person name="Gardner A.V."/>
            <person name="Bailey M.E."/>
            <person name="Deus L.M."/>
            <person name="Earl A.S."/>
            <person name="Gibby P.D."/>
            <person name="Hartmann K.A."/>
            <person name="Liu J.E."/>
            <person name="Manci A.M."/>
            <person name="Nielsen D.A."/>
            <person name="Solomon M.B."/>
            <person name="Breakwell D.P."/>
            <person name="Burnett S.H."/>
            <person name="Grose J.H."/>
        </authorList>
    </citation>
    <scope>NUCLEOTIDE SEQUENCE [LARGE SCALE GENOMIC DNA]</scope>
    <source>
        <strain evidence="2 3">CECT 7799</strain>
    </source>
</reference>
<dbReference type="AlphaFoldDB" id="A0A0M7BA98"/>
<keyword evidence="1" id="KW-0732">Signal</keyword>
<organism evidence="2 3">
    <name type="scientific">Jannaschia seosinensis</name>
    <dbReference type="NCBI Taxonomy" id="313367"/>
    <lineage>
        <taxon>Bacteria</taxon>
        <taxon>Pseudomonadati</taxon>
        <taxon>Pseudomonadota</taxon>
        <taxon>Alphaproteobacteria</taxon>
        <taxon>Rhodobacterales</taxon>
        <taxon>Roseobacteraceae</taxon>
        <taxon>Jannaschia</taxon>
    </lineage>
</organism>
<evidence type="ECO:0000313" key="3">
    <source>
        <dbReference type="Proteomes" id="UP000049455"/>
    </source>
</evidence>
<feature type="chain" id="PRO_5005809845" description="DUF2125 domain-containing protein" evidence="1">
    <location>
        <begin position="22"/>
        <end position="485"/>
    </location>
</feature>
<evidence type="ECO:0008006" key="4">
    <source>
        <dbReference type="Google" id="ProtNLM"/>
    </source>
</evidence>
<dbReference type="RefSeq" id="WP_055663234.1">
    <property type="nucleotide sequence ID" value="NZ_CYPR01000106.1"/>
</dbReference>
<dbReference type="STRING" id="313367.JSE7799_01707"/>
<sequence>MPKHAISGAAALMLATAPAFAEVDARTIWSDWRDMSARFGGALTAGDETYSGGVLTLDGVTLTTDMAGTEGAAEYGTIRLIERDDGTVRVELPSEIVQITTSEVEGEAITQTLRITYDDLDVVVSEEDGPREYDIAANSVDIAMTFEAPDGEGGTVTITMQEVDGLYRSGIDGDASAFAQDLAAAAMVLRARSAADEFAMIYTLDDLTAEIAGNLLAGGDEIETLADFPIRYAGTIAHSGSTLGIIGDEDMGGGEISGASEAGTLGVTFTDEMLGYVVTSTSPSLIAQWPDFPVPVELAAESATTEIAVPFGVTGEAAPFRFLAAYRDVVLNEAVWGMFDPTGQLPREPATVVLDLDGEIVPNVDIFGDPEAMAELQGPPGDLRTLSINEILIAFAGAELRGEGELEFPGSGAMPEPLGTIELALDGGFALLDRIVALGLIPAEQAAFIRGMAGAVAAPTGPDQLESTIEFTEGGGVTANGMPLR</sequence>
<keyword evidence="3" id="KW-1185">Reference proteome</keyword>
<dbReference type="EMBL" id="CYPR01000106">
    <property type="protein sequence ID" value="CUH38988.1"/>
    <property type="molecule type" value="Genomic_DNA"/>
</dbReference>